<dbReference type="EMBL" id="AAPZ02000001">
    <property type="protein sequence ID" value="EDX42838.1"/>
    <property type="molecule type" value="Genomic_DNA"/>
</dbReference>
<comment type="caution">
    <text evidence="1">The sequence shown here is derived from an EMBL/GenBank/DDBJ whole genome shotgun (WGS) entry which is preliminary data.</text>
</comment>
<organism evidence="1 2">
    <name type="scientific">Limosilactobacillus reuteri subsp. rodentium (strain DSM 17509 / CIP 109821 / 100-23)</name>
    <name type="common">Lactobacillus reuteri</name>
    <dbReference type="NCBI Taxonomy" id="349123"/>
    <lineage>
        <taxon>Bacteria</taxon>
        <taxon>Bacillati</taxon>
        <taxon>Bacillota</taxon>
        <taxon>Bacilli</taxon>
        <taxon>Lactobacillales</taxon>
        <taxon>Lactobacillaceae</taxon>
        <taxon>Limosilactobacillus</taxon>
    </lineage>
</organism>
<evidence type="ECO:0000313" key="2">
    <source>
        <dbReference type="Proteomes" id="UP000003853"/>
    </source>
</evidence>
<reference evidence="2" key="1">
    <citation type="submission" date="2008-06" db="EMBL/GenBank/DDBJ databases">
        <title>Permanent draft sequence of Lactobacillus reuteri 100-23.</title>
        <authorList>
            <consortium name="US DOE Joint Genome Institute"/>
            <person name="Copeland A."/>
            <person name="Lucas S."/>
            <person name="Lapidus A."/>
            <person name="Barry K."/>
            <person name="Detter J.C."/>
            <person name="Glavina del Rio T."/>
            <person name="Hammon N."/>
            <person name="Israni S."/>
            <person name="Dalin E."/>
            <person name="Tice H."/>
            <person name="Pitluck S."/>
            <person name="Sun H."/>
            <person name="Schmutz J."/>
            <person name="Larimer F."/>
            <person name="Land M."/>
            <person name="Hauser L."/>
            <person name="Walter J."/>
            <person name="Heng N.C.K."/>
            <person name="Tannock G.W."/>
            <person name="Richardson P."/>
        </authorList>
    </citation>
    <scope>NUCLEOTIDE SEQUENCE [LARGE SCALE GENOMIC DNA]</scope>
    <source>
        <strain evidence="2">DSM 17509 / CIP 109821 / 100-23</strain>
    </source>
</reference>
<dbReference type="AlphaFoldDB" id="B3XPC8"/>
<dbReference type="PATRIC" id="fig|349123.13.peg.1367"/>
<name>B3XPC8_LIMR1</name>
<gene>
    <name evidence="1" type="ORF">Lreu23DRAFT_4357</name>
</gene>
<dbReference type="RefSeq" id="WP_003664492.1">
    <property type="nucleotide sequence ID" value="NZ_AAPZ02000001.1"/>
</dbReference>
<accession>B3XPC8</accession>
<proteinExistence type="predicted"/>
<dbReference type="Proteomes" id="UP000003853">
    <property type="component" value="Unassembled WGS sequence"/>
</dbReference>
<sequence>MDDNDFFKDMKDILQPDIGTETGNDDYVYGNYIEWPTLEELNNDQIKELIDYFGLGETVYGMFKKCNVPDYESLEKEEFNDFKKILNPEIEVDNDYMFDTYIEWPSLDELTNDQFVELIDYLDLKEEIYDKLEKCGVPQGTDYENGNPDFPESERYFREEKDLDQEYSYQDYVSTMDSFKDDYNDLKDRIDNFVFNSNTRKMKDEITLYYLNLEDLFKRKVSQILPNPDEFDLPESLQKVIRNTYTDQLRNINNQKFKSFIQSFIGNYRKIGHHELRNALAHNRSKVTFENQNINYPEKGKLKSVKYVEIINEMKDYLNWVDKLGSDN</sequence>
<protein>
    <submittedName>
        <fullName evidence="1">Uncharacterized protein</fullName>
    </submittedName>
</protein>
<evidence type="ECO:0000313" key="1">
    <source>
        <dbReference type="EMBL" id="EDX42838.1"/>
    </source>
</evidence>